<dbReference type="AlphaFoldDB" id="A0A1T4TUL9"/>
<feature type="transmembrane region" description="Helical" evidence="1">
    <location>
        <begin position="161"/>
        <end position="180"/>
    </location>
</feature>
<feature type="domain" description="Phosphatidic acid phosphatase type 2/haloperoxidase" evidence="2">
    <location>
        <begin position="85"/>
        <end position="203"/>
    </location>
</feature>
<dbReference type="PANTHER" id="PTHR14969:SF13">
    <property type="entry name" value="AT30094P"/>
    <property type="match status" value="1"/>
</dbReference>
<dbReference type="InterPro" id="IPR036938">
    <property type="entry name" value="PAP2/HPO_sf"/>
</dbReference>
<sequence>MLQPTFAQRLLQVYQQLKMLIWPFIGLVTIVLMLRSIYSREEVYFYVNRLHTSWGDWFFPRITELGSTGACVVLTALLFYFNKRQGIVLAAAYLFNSMVNFALKFMVAFPRPSRFFSEKLHDIYFVPGVEVLDNFRSFPSGHSVCAFTAATVFSYYVKNKYWSWLFLLLAAMVAYSRMYMSQHFLEDVTAGATEAVLLTMLWITLIKDKAPAN</sequence>
<dbReference type="PANTHER" id="PTHR14969">
    <property type="entry name" value="SPHINGOSINE-1-PHOSPHATE PHOSPHOHYDROLASE"/>
    <property type="match status" value="1"/>
</dbReference>
<dbReference type="RefSeq" id="WP_078672655.1">
    <property type="nucleotide sequence ID" value="NZ_FUWZ01000006.1"/>
</dbReference>
<keyword evidence="1" id="KW-0472">Membrane</keyword>
<dbReference type="SMART" id="SM00014">
    <property type="entry name" value="acidPPc"/>
    <property type="match status" value="1"/>
</dbReference>
<evidence type="ECO:0000259" key="2">
    <source>
        <dbReference type="SMART" id="SM00014"/>
    </source>
</evidence>
<feature type="transmembrane region" description="Helical" evidence="1">
    <location>
        <begin position="20"/>
        <end position="38"/>
    </location>
</feature>
<evidence type="ECO:0000313" key="4">
    <source>
        <dbReference type="Proteomes" id="UP000190367"/>
    </source>
</evidence>
<feature type="transmembrane region" description="Helical" evidence="1">
    <location>
        <begin position="58"/>
        <end position="80"/>
    </location>
</feature>
<dbReference type="GO" id="GO:0042392">
    <property type="term" value="F:sphingosine-1-phosphate phosphatase activity"/>
    <property type="evidence" value="ECO:0007669"/>
    <property type="project" value="TreeGrafter"/>
</dbReference>
<organism evidence="3 4">
    <name type="scientific">Chitinophaga eiseniae</name>
    <dbReference type="NCBI Taxonomy" id="634771"/>
    <lineage>
        <taxon>Bacteria</taxon>
        <taxon>Pseudomonadati</taxon>
        <taxon>Bacteroidota</taxon>
        <taxon>Chitinophagia</taxon>
        <taxon>Chitinophagales</taxon>
        <taxon>Chitinophagaceae</taxon>
        <taxon>Chitinophaga</taxon>
    </lineage>
</organism>
<dbReference type="Proteomes" id="UP000190367">
    <property type="component" value="Unassembled WGS sequence"/>
</dbReference>
<dbReference type="SUPFAM" id="SSF48317">
    <property type="entry name" value="Acid phosphatase/Vanadium-dependent haloperoxidase"/>
    <property type="match status" value="1"/>
</dbReference>
<dbReference type="InterPro" id="IPR000326">
    <property type="entry name" value="PAP2/HPO"/>
</dbReference>
<dbReference type="Gene3D" id="1.20.144.10">
    <property type="entry name" value="Phosphatidic acid phosphatase type 2/haloperoxidase"/>
    <property type="match status" value="1"/>
</dbReference>
<dbReference type="STRING" id="634771.SAMN04488128_106306"/>
<keyword evidence="1" id="KW-0812">Transmembrane</keyword>
<dbReference type="EMBL" id="FUWZ01000006">
    <property type="protein sequence ID" value="SKA44001.1"/>
    <property type="molecule type" value="Genomic_DNA"/>
</dbReference>
<keyword evidence="4" id="KW-1185">Reference proteome</keyword>
<keyword evidence="1" id="KW-1133">Transmembrane helix</keyword>
<reference evidence="4" key="1">
    <citation type="submission" date="2017-02" db="EMBL/GenBank/DDBJ databases">
        <authorList>
            <person name="Varghese N."/>
            <person name="Submissions S."/>
        </authorList>
    </citation>
    <scope>NUCLEOTIDE SEQUENCE [LARGE SCALE GENOMIC DNA]</scope>
    <source>
        <strain evidence="4">DSM 22224</strain>
    </source>
</reference>
<evidence type="ECO:0000313" key="3">
    <source>
        <dbReference type="EMBL" id="SKA44001.1"/>
    </source>
</evidence>
<accession>A0A1T4TUL9</accession>
<dbReference type="CDD" id="cd01610">
    <property type="entry name" value="PAP2_like"/>
    <property type="match status" value="1"/>
</dbReference>
<protein>
    <submittedName>
        <fullName evidence="3">Membrane-associated phospholipid phosphatase</fullName>
    </submittedName>
</protein>
<proteinExistence type="predicted"/>
<dbReference type="Pfam" id="PF01569">
    <property type="entry name" value="PAP2"/>
    <property type="match status" value="1"/>
</dbReference>
<gene>
    <name evidence="3" type="ORF">SAMN04488128_106306</name>
</gene>
<evidence type="ECO:0000256" key="1">
    <source>
        <dbReference type="SAM" id="Phobius"/>
    </source>
</evidence>
<name>A0A1T4TUL9_9BACT</name>
<dbReference type="OrthoDB" id="9773582at2"/>
<feature type="transmembrane region" description="Helical" evidence="1">
    <location>
        <begin position="87"/>
        <end position="109"/>
    </location>
</feature>